<reference evidence="2" key="1">
    <citation type="submission" date="2020-05" db="EMBL/GenBank/DDBJ databases">
        <title>Phylogenomic resolution of chytrid fungi.</title>
        <authorList>
            <person name="Stajich J.E."/>
            <person name="Amses K."/>
            <person name="Simmons R."/>
            <person name="Seto K."/>
            <person name="Myers J."/>
            <person name="Bonds A."/>
            <person name="Quandt C.A."/>
            <person name="Barry K."/>
            <person name="Liu P."/>
            <person name="Grigoriev I."/>
            <person name="Longcore J.E."/>
            <person name="James T.Y."/>
        </authorList>
    </citation>
    <scope>NUCLEOTIDE SEQUENCE</scope>
    <source>
        <strain evidence="2">JEL0379</strain>
    </source>
</reference>
<dbReference type="AlphaFoldDB" id="A0AAD5XPD3"/>
<name>A0AAD5XPD3_9FUNG</name>
<dbReference type="Gene3D" id="1.20.5.110">
    <property type="match status" value="1"/>
</dbReference>
<evidence type="ECO:0000256" key="1">
    <source>
        <dbReference type="SAM" id="MobiDB-lite"/>
    </source>
</evidence>
<feature type="region of interest" description="Disordered" evidence="1">
    <location>
        <begin position="67"/>
        <end position="99"/>
    </location>
</feature>
<gene>
    <name evidence="2" type="ORF">HDU87_005265</name>
</gene>
<dbReference type="Proteomes" id="UP001212152">
    <property type="component" value="Unassembled WGS sequence"/>
</dbReference>
<dbReference type="EMBL" id="JADGJQ010000041">
    <property type="protein sequence ID" value="KAJ3176396.1"/>
    <property type="molecule type" value="Genomic_DNA"/>
</dbReference>
<protein>
    <submittedName>
        <fullName evidence="2">Uncharacterized protein</fullName>
    </submittedName>
</protein>
<keyword evidence="3" id="KW-1185">Reference proteome</keyword>
<proteinExistence type="predicted"/>
<evidence type="ECO:0000313" key="2">
    <source>
        <dbReference type="EMBL" id="KAJ3176396.1"/>
    </source>
</evidence>
<feature type="region of interest" description="Disordered" evidence="1">
    <location>
        <begin position="132"/>
        <end position="156"/>
    </location>
</feature>
<accession>A0AAD5XPD3</accession>
<evidence type="ECO:0000313" key="3">
    <source>
        <dbReference type="Proteomes" id="UP001212152"/>
    </source>
</evidence>
<feature type="compositionally biased region" description="Low complexity" evidence="1">
    <location>
        <begin position="132"/>
        <end position="143"/>
    </location>
</feature>
<sequence length="183" mass="19071">MASIKSLQDDRDAHDLIEQLSLGVKLMSGFLTRLDSHARARLNHMNETLTHIDRHASILQAKQSSTLDPPAARLQHSADVSPHDSASALADGLQDGKPPPMLLTSSQADLLEDAQLAAGWLGSADGVGGLDGAAAEAPATGEEGMSKRGSTELTNSQQLHVAEVSEGVGRASDEVPLATADPI</sequence>
<comment type="caution">
    <text evidence="2">The sequence shown here is derived from an EMBL/GenBank/DDBJ whole genome shotgun (WGS) entry which is preliminary data.</text>
</comment>
<organism evidence="2 3">
    <name type="scientific">Geranomyces variabilis</name>
    <dbReference type="NCBI Taxonomy" id="109894"/>
    <lineage>
        <taxon>Eukaryota</taxon>
        <taxon>Fungi</taxon>
        <taxon>Fungi incertae sedis</taxon>
        <taxon>Chytridiomycota</taxon>
        <taxon>Chytridiomycota incertae sedis</taxon>
        <taxon>Chytridiomycetes</taxon>
        <taxon>Spizellomycetales</taxon>
        <taxon>Powellomycetaceae</taxon>
        <taxon>Geranomyces</taxon>
    </lineage>
</organism>